<dbReference type="Pfam" id="PF04268">
    <property type="entry name" value="SoxG"/>
    <property type="match status" value="1"/>
</dbReference>
<reference evidence="1 2" key="1">
    <citation type="submission" date="2018-09" db="EMBL/GenBank/DDBJ databases">
        <title>Roseovarius spongiae sp. nov., isolated from a marine sponge.</title>
        <authorList>
            <person name="Zhuang L."/>
            <person name="Luo L."/>
        </authorList>
    </citation>
    <scope>NUCLEOTIDE SEQUENCE [LARGE SCALE GENOMIC DNA]</scope>
    <source>
        <strain evidence="1 2">HN-E21</strain>
    </source>
</reference>
<sequence>MSDAASALPGAEFSGIVKVREAGLQGMITLRGDLADATLKKAVAKAGGQDMPGQRKANMDEQGGVAWMSPDELLILTPYDEVEARIGDLAKALAKQPHMAVNVSDARALFELSGEGARVREVIAKLCPVDMSADAFGPGDFRRTRMAQVPAAFWMSDEGTLRIVCFRSVAQYAFDLLRGAAAKGGAVDYF</sequence>
<evidence type="ECO:0000313" key="2">
    <source>
        <dbReference type="Proteomes" id="UP000281128"/>
    </source>
</evidence>
<dbReference type="InterPro" id="IPR027266">
    <property type="entry name" value="TrmE/GcvT-like"/>
</dbReference>
<dbReference type="EMBL" id="RAPE01000001">
    <property type="protein sequence ID" value="RKF16657.1"/>
    <property type="molecule type" value="Genomic_DNA"/>
</dbReference>
<dbReference type="OrthoDB" id="9814782at2"/>
<keyword evidence="2" id="KW-1185">Reference proteome</keyword>
<organism evidence="1 2">
    <name type="scientific">Roseovarius spongiae</name>
    <dbReference type="NCBI Taxonomy" id="2320272"/>
    <lineage>
        <taxon>Bacteria</taxon>
        <taxon>Pseudomonadati</taxon>
        <taxon>Pseudomonadota</taxon>
        <taxon>Alphaproteobacteria</taxon>
        <taxon>Rhodobacterales</taxon>
        <taxon>Roseobacteraceae</taxon>
        <taxon>Roseovarius</taxon>
    </lineage>
</organism>
<protein>
    <submittedName>
        <fullName evidence="1">Sarcosine oxidase subunit gamma</fullName>
    </submittedName>
</protein>
<proteinExistence type="predicted"/>
<dbReference type="InterPro" id="IPR007375">
    <property type="entry name" value="SoxG"/>
</dbReference>
<accession>A0A3A8AXQ3</accession>
<dbReference type="Gene3D" id="3.30.1360.120">
    <property type="entry name" value="Probable tRNA modification gtpase trme, domain 1"/>
    <property type="match status" value="1"/>
</dbReference>
<dbReference type="RefSeq" id="WP_121163878.1">
    <property type="nucleotide sequence ID" value="NZ_RAPE01000001.1"/>
</dbReference>
<name>A0A3A8AXQ3_9RHOB</name>
<dbReference type="AlphaFoldDB" id="A0A3A8AXQ3"/>
<dbReference type="SUPFAM" id="SSF103025">
    <property type="entry name" value="Folate-binding domain"/>
    <property type="match status" value="1"/>
</dbReference>
<dbReference type="Proteomes" id="UP000281128">
    <property type="component" value="Unassembled WGS sequence"/>
</dbReference>
<comment type="caution">
    <text evidence="1">The sequence shown here is derived from an EMBL/GenBank/DDBJ whole genome shotgun (WGS) entry which is preliminary data.</text>
</comment>
<evidence type="ECO:0000313" key="1">
    <source>
        <dbReference type="EMBL" id="RKF16657.1"/>
    </source>
</evidence>
<dbReference type="Gene3D" id="3.30.70.1520">
    <property type="entry name" value="Heterotetrameric sarcosine oxidase"/>
    <property type="match status" value="1"/>
</dbReference>
<gene>
    <name evidence="1" type="ORF">D6850_03690</name>
</gene>